<dbReference type="AlphaFoldDB" id="A0A7J6TN40"/>
<organism evidence="5 6">
    <name type="scientific">Perkinsus olseni</name>
    <name type="common">Perkinsus atlanticus</name>
    <dbReference type="NCBI Taxonomy" id="32597"/>
    <lineage>
        <taxon>Eukaryota</taxon>
        <taxon>Sar</taxon>
        <taxon>Alveolata</taxon>
        <taxon>Perkinsozoa</taxon>
        <taxon>Perkinsea</taxon>
        <taxon>Perkinsida</taxon>
        <taxon>Perkinsidae</taxon>
        <taxon>Perkinsus</taxon>
    </lineage>
</organism>
<evidence type="ECO:0000313" key="5">
    <source>
        <dbReference type="EMBL" id="KAF4746062.1"/>
    </source>
</evidence>
<dbReference type="InterPro" id="IPR050745">
    <property type="entry name" value="Multifunctional_regulatory"/>
</dbReference>
<evidence type="ECO:0000256" key="4">
    <source>
        <dbReference type="SAM" id="MobiDB-lite"/>
    </source>
</evidence>
<comment type="caution">
    <text evidence="5">The sequence shown here is derived from an EMBL/GenBank/DDBJ whole genome shotgun (WGS) entry which is preliminary data.</text>
</comment>
<protein>
    <recommendedName>
        <fullName evidence="7">Ankyrin Repeat Protein</fullName>
    </recommendedName>
</protein>
<sequence length="109" mass="11879">MACRNGHADIARLLLEHGANIDARTEDLSNCLILASAGRSPDTVKLLLEKGVDVNYANEDGVTALELAKEHDRKEVANLLRGAGATEPDNNRELPPAKPSERWQYGAFE</sequence>
<dbReference type="PANTHER" id="PTHR24189:SF50">
    <property type="entry name" value="ANKYRIN REPEAT AND SOCS BOX PROTEIN 2"/>
    <property type="match status" value="1"/>
</dbReference>
<dbReference type="Pfam" id="PF12796">
    <property type="entry name" value="Ank_2"/>
    <property type="match status" value="1"/>
</dbReference>
<dbReference type="InterPro" id="IPR036770">
    <property type="entry name" value="Ankyrin_rpt-contain_sf"/>
</dbReference>
<evidence type="ECO:0000256" key="2">
    <source>
        <dbReference type="ARBA" id="ARBA00023043"/>
    </source>
</evidence>
<dbReference type="GO" id="GO:0005634">
    <property type="term" value="C:nucleus"/>
    <property type="evidence" value="ECO:0007669"/>
    <property type="project" value="TreeGrafter"/>
</dbReference>
<evidence type="ECO:0000256" key="1">
    <source>
        <dbReference type="ARBA" id="ARBA00022737"/>
    </source>
</evidence>
<dbReference type="EMBL" id="JABANO010009884">
    <property type="protein sequence ID" value="KAF4746062.1"/>
    <property type="molecule type" value="Genomic_DNA"/>
</dbReference>
<proteinExistence type="predicted"/>
<feature type="region of interest" description="Disordered" evidence="4">
    <location>
        <begin position="80"/>
        <end position="109"/>
    </location>
</feature>
<keyword evidence="6" id="KW-1185">Reference proteome</keyword>
<dbReference type="SMART" id="SM00248">
    <property type="entry name" value="ANK"/>
    <property type="match status" value="3"/>
</dbReference>
<reference evidence="5 6" key="1">
    <citation type="submission" date="2020-04" db="EMBL/GenBank/DDBJ databases">
        <title>Perkinsus olseni comparative genomics.</title>
        <authorList>
            <person name="Bogema D.R."/>
        </authorList>
    </citation>
    <scope>NUCLEOTIDE SEQUENCE [LARGE SCALE GENOMIC DNA]</scope>
    <source>
        <strain evidence="5 6">ATCC PRA-207</strain>
    </source>
</reference>
<dbReference type="InterPro" id="IPR002110">
    <property type="entry name" value="Ankyrin_rpt"/>
</dbReference>
<feature type="repeat" description="ANK" evidence="3">
    <location>
        <begin position="1"/>
        <end position="26"/>
    </location>
</feature>
<dbReference type="GO" id="GO:0005737">
    <property type="term" value="C:cytoplasm"/>
    <property type="evidence" value="ECO:0007669"/>
    <property type="project" value="TreeGrafter"/>
</dbReference>
<evidence type="ECO:0008006" key="7">
    <source>
        <dbReference type="Google" id="ProtNLM"/>
    </source>
</evidence>
<dbReference type="Gene3D" id="1.25.40.20">
    <property type="entry name" value="Ankyrin repeat-containing domain"/>
    <property type="match status" value="1"/>
</dbReference>
<evidence type="ECO:0000313" key="6">
    <source>
        <dbReference type="Proteomes" id="UP000553632"/>
    </source>
</evidence>
<keyword evidence="1" id="KW-0677">Repeat</keyword>
<accession>A0A7J6TN40</accession>
<keyword evidence="2 3" id="KW-0040">ANK repeat</keyword>
<dbReference type="SUPFAM" id="SSF48403">
    <property type="entry name" value="Ankyrin repeat"/>
    <property type="match status" value="1"/>
</dbReference>
<dbReference type="PROSITE" id="PS50088">
    <property type="entry name" value="ANK_REPEAT"/>
    <property type="match status" value="1"/>
</dbReference>
<name>A0A7J6TN40_PEROL</name>
<dbReference type="Proteomes" id="UP000553632">
    <property type="component" value="Unassembled WGS sequence"/>
</dbReference>
<evidence type="ECO:0000256" key="3">
    <source>
        <dbReference type="PROSITE-ProRule" id="PRU00023"/>
    </source>
</evidence>
<gene>
    <name evidence="5" type="ORF">FOZ63_032435</name>
</gene>
<dbReference type="OMA" id="MYLCENG"/>
<dbReference type="PROSITE" id="PS50297">
    <property type="entry name" value="ANK_REP_REGION"/>
    <property type="match status" value="1"/>
</dbReference>
<dbReference type="PANTHER" id="PTHR24189">
    <property type="entry name" value="MYOTROPHIN"/>
    <property type="match status" value="1"/>
</dbReference>